<comment type="caution">
    <text evidence="2">The sequence shown here is derived from an EMBL/GenBank/DDBJ whole genome shotgun (WGS) entry which is preliminary data.</text>
</comment>
<organism evidence="2 3">
    <name type="scientific">Scleromatobacter humisilvae</name>
    <dbReference type="NCBI Taxonomy" id="2897159"/>
    <lineage>
        <taxon>Bacteria</taxon>
        <taxon>Pseudomonadati</taxon>
        <taxon>Pseudomonadota</taxon>
        <taxon>Betaproteobacteria</taxon>
        <taxon>Burkholderiales</taxon>
        <taxon>Sphaerotilaceae</taxon>
        <taxon>Scleromatobacter</taxon>
    </lineage>
</organism>
<dbReference type="Proteomes" id="UP001139353">
    <property type="component" value="Unassembled WGS sequence"/>
</dbReference>
<gene>
    <name evidence="2" type="ORF">LPC04_01520</name>
</gene>
<sequence>MKSLLVGTALLSSTALCLADDHRHSIDHVLIVSIDGMHQQDLARCISDKTCPNIAALARHGVTYTNAYTPGLSDSVPGLAALVTGGGPRSTGLFYDDVYDRTLYAGTDTHCTGTQGVEVFLQEQVGIDAMNGGALVHLDGGGAFNPQQIPHRKVGGKCVPVYPHDFIQTNTIFEVAKQNLRHAHTAWSDKHAWGTDWVNGPSGKGVDDMARTEINSIDGPAGNDFTGSYDGIAPAYLHTEVFDDIHVENILNEIDGKDSAGKTPAPVPTIFGTNFQTLSVAQKATNLSGGGYADAAFTPNPFVKDAIAYVDAAIGKFSAALAARHLSDSTLFVLTAKHGQSPADHARLKKIGHAVGTTLTAYVGGGSDPVTGNNLGNGQVTDDDVAFVWLNDPSQRAAAEALLAASTACPPVDPTTRTVVAVVPRICADNGGAVIDLGAMPWKFGDPANGRTPDFMVQPNPGVIYTTSQAKDMEHGGFAPDDGHLALVVSHPSLRARTVDSRVTTAQVAPTAIRALGLDPRLLESVRKEGTRVLPHALSEYRDDDDN</sequence>
<accession>A0A9X1YMS0</accession>
<dbReference type="SUPFAM" id="SSF53649">
    <property type="entry name" value="Alkaline phosphatase-like"/>
    <property type="match status" value="1"/>
</dbReference>
<dbReference type="EMBL" id="JAJLJH010000001">
    <property type="protein sequence ID" value="MCK9684381.1"/>
    <property type="molecule type" value="Genomic_DNA"/>
</dbReference>
<dbReference type="InterPro" id="IPR050738">
    <property type="entry name" value="Sulfatase"/>
</dbReference>
<keyword evidence="3" id="KW-1185">Reference proteome</keyword>
<comment type="similarity">
    <text evidence="1">Belongs to the sulfatase family.</text>
</comment>
<dbReference type="AlphaFoldDB" id="A0A9X1YMS0"/>
<dbReference type="Pfam" id="PF01663">
    <property type="entry name" value="Phosphodiest"/>
    <property type="match status" value="1"/>
</dbReference>
<dbReference type="PANTHER" id="PTHR42693">
    <property type="entry name" value="ARYLSULFATASE FAMILY MEMBER"/>
    <property type="match status" value="1"/>
</dbReference>
<dbReference type="PANTHER" id="PTHR42693:SF33">
    <property type="entry name" value="ARYLSULFATASE"/>
    <property type="match status" value="1"/>
</dbReference>
<dbReference type="Gene3D" id="3.40.720.10">
    <property type="entry name" value="Alkaline Phosphatase, subunit A"/>
    <property type="match status" value="1"/>
</dbReference>
<protein>
    <submittedName>
        <fullName evidence="2">Alkaline phosphatase family protein</fullName>
    </submittedName>
</protein>
<evidence type="ECO:0000313" key="2">
    <source>
        <dbReference type="EMBL" id="MCK9684381.1"/>
    </source>
</evidence>
<proteinExistence type="inferred from homology"/>
<dbReference type="InterPro" id="IPR002591">
    <property type="entry name" value="Phosphodiest/P_Trfase"/>
</dbReference>
<dbReference type="InterPro" id="IPR017850">
    <property type="entry name" value="Alkaline_phosphatase_core_sf"/>
</dbReference>
<name>A0A9X1YMS0_9BURK</name>
<evidence type="ECO:0000256" key="1">
    <source>
        <dbReference type="ARBA" id="ARBA00008779"/>
    </source>
</evidence>
<dbReference type="RefSeq" id="WP_275680412.1">
    <property type="nucleotide sequence ID" value="NZ_JAJLJH010000001.1"/>
</dbReference>
<reference evidence="2" key="1">
    <citation type="submission" date="2021-11" db="EMBL/GenBank/DDBJ databases">
        <title>BS-T2-15 a new species belonging to the Comamonadaceae family isolated from the soil of a French oak forest.</title>
        <authorList>
            <person name="Mieszkin S."/>
            <person name="Alain K."/>
        </authorList>
    </citation>
    <scope>NUCLEOTIDE SEQUENCE</scope>
    <source>
        <strain evidence="2">BS-T2-15</strain>
    </source>
</reference>
<dbReference type="GO" id="GO:0004065">
    <property type="term" value="F:arylsulfatase activity"/>
    <property type="evidence" value="ECO:0007669"/>
    <property type="project" value="TreeGrafter"/>
</dbReference>
<evidence type="ECO:0000313" key="3">
    <source>
        <dbReference type="Proteomes" id="UP001139353"/>
    </source>
</evidence>